<dbReference type="EMBL" id="CP119311">
    <property type="protein sequence ID" value="WEK36098.1"/>
    <property type="molecule type" value="Genomic_DNA"/>
</dbReference>
<evidence type="ECO:0000313" key="3">
    <source>
        <dbReference type="Proteomes" id="UP001220610"/>
    </source>
</evidence>
<dbReference type="InterPro" id="IPR055407">
    <property type="entry name" value="TraM_C"/>
</dbReference>
<dbReference type="InterPro" id="IPR022187">
    <property type="entry name" value="Conjug_transposon_TraM"/>
</dbReference>
<feature type="domain" description="Conjugative transposon TraM C-terminal" evidence="1">
    <location>
        <begin position="280"/>
        <end position="424"/>
    </location>
</feature>
<name>A0AAJ5WT45_9BACT</name>
<sequence>MKKQDGLSLQERRKLSLLLVLPLLVLPILTLAFNGMGGGLPATNKAKEVTYQGLNVDLPDVNKTVGKDEGKLAFYERARADSIRRAELAKKDPYASYLSEESLYGSELLPFMPMDEAGYSGSGAAEENERKVYDRLDALTQAMEESRYQEPVRQSGNPVSDSREVLALKQDIAKLEDMMLTMQTRPSDPDPEMEQINEVLQQVLDIQHPDRVRDRLQQRSAENRGQIFQVTPAEQVIPVTLLVATNPGANRTPPDSLDHASTGFYGLAPTADPAENNGAIAAVIHETQSLVSGATIKLRQLQDMYVNGTLIPSGNFLFGTVSLQGERLQANIEYIRYKDMLFPVKLAMFDLDGLLGIHVPGAISRDVSKQGGDQALQSVNMGMLSPSLTMQAASAGIEVGKSLLSKKIRLIRVEVKAGHRVLLRDAKNKN</sequence>
<dbReference type="Pfam" id="PF12508">
    <property type="entry name" value="Transposon_TraM"/>
    <property type="match status" value="1"/>
</dbReference>
<gene>
    <name evidence="2" type="primary">traM</name>
    <name evidence="2" type="ORF">P0Y53_01170</name>
</gene>
<protein>
    <submittedName>
        <fullName evidence="2">Conjugative transposon protein TraM</fullName>
    </submittedName>
</protein>
<dbReference type="NCBIfam" id="TIGR03779">
    <property type="entry name" value="Bac_Flav_CT_M"/>
    <property type="match status" value="1"/>
</dbReference>
<evidence type="ECO:0000259" key="1">
    <source>
        <dbReference type="Pfam" id="PF12508"/>
    </source>
</evidence>
<proteinExistence type="predicted"/>
<organism evidence="2 3">
    <name type="scientific">Candidatus Pseudobacter hemicellulosilyticus</name>
    <dbReference type="NCBI Taxonomy" id="3121375"/>
    <lineage>
        <taxon>Bacteria</taxon>
        <taxon>Pseudomonadati</taxon>
        <taxon>Bacteroidota</taxon>
        <taxon>Chitinophagia</taxon>
        <taxon>Chitinophagales</taxon>
        <taxon>Chitinophagaceae</taxon>
        <taxon>Pseudobacter</taxon>
    </lineage>
</organism>
<evidence type="ECO:0000313" key="2">
    <source>
        <dbReference type="EMBL" id="WEK36098.1"/>
    </source>
</evidence>
<reference evidence="2" key="1">
    <citation type="submission" date="2023-03" db="EMBL/GenBank/DDBJ databases">
        <title>Andean soil-derived lignocellulolytic bacterial consortium as a source of novel taxa and putative plastic-active enzymes.</title>
        <authorList>
            <person name="Diaz-Garcia L."/>
            <person name="Chuvochina M."/>
            <person name="Feuerriegel G."/>
            <person name="Bunk B."/>
            <person name="Sproer C."/>
            <person name="Streit W.R."/>
            <person name="Rodriguez L.M."/>
            <person name="Overmann J."/>
            <person name="Jimenez D.J."/>
        </authorList>
    </citation>
    <scope>NUCLEOTIDE SEQUENCE</scope>
    <source>
        <strain evidence="2">MAG 7</strain>
    </source>
</reference>
<accession>A0AAJ5WT45</accession>
<dbReference type="Proteomes" id="UP001220610">
    <property type="component" value="Chromosome"/>
</dbReference>
<dbReference type="AlphaFoldDB" id="A0AAJ5WT45"/>